<dbReference type="KEGG" id="cter:A606_06645"/>
<dbReference type="EMBL" id="CP003696">
    <property type="protein sequence ID" value="AGP30976.1"/>
    <property type="molecule type" value="Genomic_DNA"/>
</dbReference>
<name>S4XEM1_9CORY</name>
<evidence type="ECO:0000313" key="2">
    <source>
        <dbReference type="Proteomes" id="UP000014809"/>
    </source>
</evidence>
<dbReference type="OrthoDB" id="4390288at2"/>
<dbReference type="PATRIC" id="fig|1200352.3.peg.1354"/>
<protein>
    <recommendedName>
        <fullName evidence="3">DUF559 domain-containing protein</fullName>
    </recommendedName>
</protein>
<evidence type="ECO:0008006" key="3">
    <source>
        <dbReference type="Google" id="ProtNLM"/>
    </source>
</evidence>
<dbReference type="STRING" id="1200352.A606_06645"/>
<proteinExistence type="predicted"/>
<reference evidence="1 2" key="1">
    <citation type="submission" date="2012-06" db="EMBL/GenBank/DDBJ databases">
        <title>Complete genome sequence of Corynebacterium terpenotabidum Y-11 (=DSM 44721).</title>
        <authorList>
            <person name="Ruckert C."/>
            <person name="Albersmeier A."/>
            <person name="Al-Dilaimi A."/>
            <person name="Szczepanowski R."/>
            <person name="Kalinowski J."/>
        </authorList>
    </citation>
    <scope>NUCLEOTIDE SEQUENCE [LARGE SCALE GENOMIC DNA]</scope>
    <source>
        <strain evidence="1 2">Y-11</strain>
    </source>
</reference>
<dbReference type="eggNOG" id="ENOG5031IG4">
    <property type="taxonomic scope" value="Bacteria"/>
</dbReference>
<gene>
    <name evidence="1" type="ORF">A606_06645</name>
</gene>
<accession>S4XEM1</accession>
<organism evidence="1 2">
    <name type="scientific">Corynebacterium terpenotabidum Y-11</name>
    <dbReference type="NCBI Taxonomy" id="1200352"/>
    <lineage>
        <taxon>Bacteria</taxon>
        <taxon>Bacillati</taxon>
        <taxon>Actinomycetota</taxon>
        <taxon>Actinomycetes</taxon>
        <taxon>Mycobacteriales</taxon>
        <taxon>Corynebacteriaceae</taxon>
        <taxon>Corynebacterium</taxon>
    </lineage>
</organism>
<keyword evidence="2" id="KW-1185">Reference proteome</keyword>
<evidence type="ECO:0000313" key="1">
    <source>
        <dbReference type="EMBL" id="AGP30976.1"/>
    </source>
</evidence>
<dbReference type="Proteomes" id="UP000014809">
    <property type="component" value="Chromosome"/>
</dbReference>
<dbReference type="HOGENOM" id="CLU_059338_0_0_11"/>
<sequence>MGLVNPVNPVNPAHELPTIIRDALEEGRYRPGRGPWYCSRILPVTVPVSRRELLNSGMTRRTVEKTYDQVAYGIMLPKPTADSSSGEDCGAYTHCIIGRSRAHQKKNPGCILGGWGAAGFHGLKFWADAAPVLLLSNTLPPRGSADRDTAAATPLSAAVRALPRGFDVDRDTVTPDPAFPEHRVVSVSIALAQCLRSVLSGTHHWYVVDIPGLTRREVRAIQLLDAFAQCTHITKVQIREVCRGVVAARTVRKLLRLAASGSESPRETELRLFVRDMLPAGHQWETQVGVTYEEETSWGGTKQRRTFLDIACPTLRVGLYYDGKHHEDDAQTDKDFEQLQDLRDGQWTVVRINRKLMANPRKMLTQIRRAIERAVREAAVREAAVREAAQKE</sequence>
<dbReference type="AlphaFoldDB" id="S4XEM1"/>
<dbReference type="Gene3D" id="3.40.960.10">
    <property type="entry name" value="VSR Endonuclease"/>
    <property type="match status" value="1"/>
</dbReference>
<dbReference type="RefSeq" id="WP_020441337.1">
    <property type="nucleotide sequence ID" value="NC_021663.1"/>
</dbReference>